<organism evidence="4 5">
    <name type="scientific">Echria macrotheca</name>
    <dbReference type="NCBI Taxonomy" id="438768"/>
    <lineage>
        <taxon>Eukaryota</taxon>
        <taxon>Fungi</taxon>
        <taxon>Dikarya</taxon>
        <taxon>Ascomycota</taxon>
        <taxon>Pezizomycotina</taxon>
        <taxon>Sordariomycetes</taxon>
        <taxon>Sordariomycetidae</taxon>
        <taxon>Sordariales</taxon>
        <taxon>Schizotheciaceae</taxon>
        <taxon>Echria</taxon>
    </lineage>
</organism>
<proteinExistence type="predicted"/>
<feature type="region of interest" description="Disordered" evidence="2">
    <location>
        <begin position="125"/>
        <end position="151"/>
    </location>
</feature>
<keyword evidence="1" id="KW-0175">Coiled coil</keyword>
<feature type="coiled-coil region" evidence="1">
    <location>
        <begin position="94"/>
        <end position="121"/>
    </location>
</feature>
<sequence>MKVSPPLPKSTEPSPADKAVQKSANWALGTMIVSIFAALISLIADGRDAASSAELATAITTALEPAITTATTAAADERRAAVAAAETAVAVAAAARAERLLTAAERALAAAEQALAATTRLPLPLSVPRRAPRPNRPSRIPLPLRPGHQGQRVGRRAILDLKLRAEGYRATLSQIQTSIPASM</sequence>
<reference evidence="4" key="1">
    <citation type="submission" date="2023-06" db="EMBL/GenBank/DDBJ databases">
        <title>Genome-scale phylogeny and comparative genomics of the fungal order Sordariales.</title>
        <authorList>
            <consortium name="Lawrence Berkeley National Laboratory"/>
            <person name="Hensen N."/>
            <person name="Bonometti L."/>
            <person name="Westerberg I."/>
            <person name="Brannstrom I.O."/>
            <person name="Guillou S."/>
            <person name="Cros-Aarteil S."/>
            <person name="Calhoun S."/>
            <person name="Haridas S."/>
            <person name="Kuo A."/>
            <person name="Mondo S."/>
            <person name="Pangilinan J."/>
            <person name="Riley R."/>
            <person name="Labutti K."/>
            <person name="Andreopoulos B."/>
            <person name="Lipzen A."/>
            <person name="Chen C."/>
            <person name="Yanf M."/>
            <person name="Daum C."/>
            <person name="Ng V."/>
            <person name="Clum A."/>
            <person name="Steindorff A."/>
            <person name="Ohm R."/>
            <person name="Martin F."/>
            <person name="Silar P."/>
            <person name="Natvig D."/>
            <person name="Lalanne C."/>
            <person name="Gautier V."/>
            <person name="Ament-Velasquez S.L."/>
            <person name="Kruys A."/>
            <person name="Hutchinson M.I."/>
            <person name="Powell A.J."/>
            <person name="Barry K."/>
            <person name="Miller A.N."/>
            <person name="Grigoriev I.V."/>
            <person name="Debuchy R."/>
            <person name="Gladieux P."/>
            <person name="Thoren M.H."/>
            <person name="Johannesson H."/>
        </authorList>
    </citation>
    <scope>NUCLEOTIDE SEQUENCE</scope>
    <source>
        <strain evidence="4">PSN4</strain>
    </source>
</reference>
<protein>
    <submittedName>
        <fullName evidence="4">Uncharacterized protein</fullName>
    </submittedName>
</protein>
<evidence type="ECO:0000256" key="1">
    <source>
        <dbReference type="SAM" id="Coils"/>
    </source>
</evidence>
<evidence type="ECO:0000256" key="2">
    <source>
        <dbReference type="SAM" id="MobiDB-lite"/>
    </source>
</evidence>
<gene>
    <name evidence="4" type="ORF">QBC47DRAFT_407590</name>
</gene>
<dbReference type="AlphaFoldDB" id="A0AAJ0B2C1"/>
<dbReference type="Proteomes" id="UP001239445">
    <property type="component" value="Unassembled WGS sequence"/>
</dbReference>
<keyword evidence="3" id="KW-1133">Transmembrane helix</keyword>
<evidence type="ECO:0000313" key="4">
    <source>
        <dbReference type="EMBL" id="KAK1749920.1"/>
    </source>
</evidence>
<accession>A0AAJ0B2C1</accession>
<keyword evidence="5" id="KW-1185">Reference proteome</keyword>
<comment type="caution">
    <text evidence="4">The sequence shown here is derived from an EMBL/GenBank/DDBJ whole genome shotgun (WGS) entry which is preliminary data.</text>
</comment>
<evidence type="ECO:0000256" key="3">
    <source>
        <dbReference type="SAM" id="Phobius"/>
    </source>
</evidence>
<name>A0AAJ0B2C1_9PEZI</name>
<evidence type="ECO:0000313" key="5">
    <source>
        <dbReference type="Proteomes" id="UP001239445"/>
    </source>
</evidence>
<feature type="transmembrane region" description="Helical" evidence="3">
    <location>
        <begin position="24"/>
        <end position="44"/>
    </location>
</feature>
<keyword evidence="3" id="KW-0812">Transmembrane</keyword>
<dbReference type="EMBL" id="MU839851">
    <property type="protein sequence ID" value="KAK1749920.1"/>
    <property type="molecule type" value="Genomic_DNA"/>
</dbReference>
<keyword evidence="3" id="KW-0472">Membrane</keyword>